<feature type="compositionally biased region" description="Basic residues" evidence="1">
    <location>
        <begin position="1"/>
        <end position="11"/>
    </location>
</feature>
<evidence type="ECO:0000256" key="1">
    <source>
        <dbReference type="SAM" id="MobiDB-lite"/>
    </source>
</evidence>
<organism evidence="2">
    <name type="scientific">Nothobranchius rachovii</name>
    <name type="common">bluefin notho</name>
    <dbReference type="NCBI Taxonomy" id="451742"/>
    <lineage>
        <taxon>Eukaryota</taxon>
        <taxon>Metazoa</taxon>
        <taxon>Chordata</taxon>
        <taxon>Craniata</taxon>
        <taxon>Vertebrata</taxon>
        <taxon>Euteleostomi</taxon>
        <taxon>Actinopterygii</taxon>
        <taxon>Neopterygii</taxon>
        <taxon>Teleostei</taxon>
        <taxon>Neoteleostei</taxon>
        <taxon>Acanthomorphata</taxon>
        <taxon>Ovalentaria</taxon>
        <taxon>Atherinomorphae</taxon>
        <taxon>Cyprinodontiformes</taxon>
        <taxon>Nothobranchiidae</taxon>
        <taxon>Nothobranchius</taxon>
    </lineage>
</organism>
<gene>
    <name evidence="2" type="primary">OLIG3</name>
</gene>
<dbReference type="AlphaFoldDB" id="A0A1A8P7T6"/>
<feature type="region of interest" description="Disordered" evidence="1">
    <location>
        <begin position="1"/>
        <end position="68"/>
    </location>
</feature>
<sequence length="133" mass="14448">RRAHRRSRRCSSRSSSSSRCAPGASSPREHTVLLPVLHSVQRTSGTHEYQSATRADEGLSSCAPGPAAGLRLPALGRTAVSLHHLPGASSSSAHPHHLHRPHETHGRGEGRHEMMSDTQQRLIFVNKQFRACG</sequence>
<proteinExistence type="predicted"/>
<reference evidence="2" key="2">
    <citation type="submission" date="2016-06" db="EMBL/GenBank/DDBJ databases">
        <title>The genome of a short-lived fish provides insights into sex chromosome evolution and the genetic control of aging.</title>
        <authorList>
            <person name="Reichwald K."/>
            <person name="Felder M."/>
            <person name="Petzold A."/>
            <person name="Koch P."/>
            <person name="Groth M."/>
            <person name="Platzer M."/>
        </authorList>
    </citation>
    <scope>NUCLEOTIDE SEQUENCE</scope>
    <source>
        <tissue evidence="2">Brain</tissue>
    </source>
</reference>
<feature type="compositionally biased region" description="Low complexity" evidence="1">
    <location>
        <begin position="81"/>
        <end position="93"/>
    </location>
</feature>
<feature type="region of interest" description="Disordered" evidence="1">
    <location>
        <begin position="81"/>
        <end position="111"/>
    </location>
</feature>
<feature type="compositionally biased region" description="Low complexity" evidence="1">
    <location>
        <begin position="12"/>
        <end position="26"/>
    </location>
</feature>
<accession>A0A1A8P7T6</accession>
<feature type="non-terminal residue" evidence="2">
    <location>
        <position position="1"/>
    </location>
</feature>
<name>A0A1A8P7T6_9TELE</name>
<feature type="compositionally biased region" description="Basic and acidic residues" evidence="1">
    <location>
        <begin position="101"/>
        <end position="111"/>
    </location>
</feature>
<feature type="compositionally biased region" description="Polar residues" evidence="1">
    <location>
        <begin position="40"/>
        <end position="53"/>
    </location>
</feature>
<evidence type="ECO:0000313" key="2">
    <source>
        <dbReference type="EMBL" id="SBR77336.1"/>
    </source>
</evidence>
<dbReference type="EMBL" id="HAEH01005750">
    <property type="protein sequence ID" value="SBR77336.1"/>
    <property type="molecule type" value="Transcribed_RNA"/>
</dbReference>
<protein>
    <submittedName>
        <fullName evidence="2">Oligodendrocyte transcription factor 3</fullName>
    </submittedName>
</protein>
<reference evidence="2" key="1">
    <citation type="submission" date="2016-05" db="EMBL/GenBank/DDBJ databases">
        <authorList>
            <person name="Lavstsen T."/>
            <person name="Jespersen J.S."/>
        </authorList>
    </citation>
    <scope>NUCLEOTIDE SEQUENCE</scope>
    <source>
        <tissue evidence="2">Brain</tissue>
    </source>
</reference>